<dbReference type="PIRSF" id="PIRSF004486">
    <property type="entry name" value="MraW"/>
    <property type="match status" value="1"/>
</dbReference>
<dbReference type="HAMAP" id="MF_01007">
    <property type="entry name" value="16SrRNA_methyltr_H"/>
    <property type="match status" value="1"/>
</dbReference>
<dbReference type="SUPFAM" id="SSF53335">
    <property type="entry name" value="S-adenosyl-L-methionine-dependent methyltransferases"/>
    <property type="match status" value="1"/>
</dbReference>
<comment type="subcellular location">
    <subcellularLocation>
        <location evidence="6">Cytoplasm</location>
    </subcellularLocation>
</comment>
<feature type="binding site" evidence="6">
    <location>
        <position position="100"/>
    </location>
    <ligand>
        <name>S-adenosyl-L-methionine</name>
        <dbReference type="ChEBI" id="CHEBI:59789"/>
    </ligand>
</feature>
<feature type="binding site" evidence="6">
    <location>
        <begin position="38"/>
        <end position="40"/>
    </location>
    <ligand>
        <name>S-adenosyl-L-methionine</name>
        <dbReference type="ChEBI" id="CHEBI:59789"/>
    </ligand>
</feature>
<evidence type="ECO:0000256" key="4">
    <source>
        <dbReference type="ARBA" id="ARBA00022679"/>
    </source>
</evidence>
<dbReference type="Gene3D" id="1.10.150.170">
    <property type="entry name" value="Putative methyltransferase TM0872, insert domain"/>
    <property type="match status" value="1"/>
</dbReference>
<sequence>MLVGALEFQHHTVLLREAVELLRPGAGKVIIDGTLGGGGHTEALLAQGASVVGVDRDPVALAAATSRLGPNPRFQGRAGNFADLPRVTSDLLPVDGVLVDLGVSSPQLDVAERGFSFNKDGPLDMRMGPDGPTAAELIATLDERELKHILEEYGEEPFARPIARELKRALPTRTLEAAEVVKRAVPRKAWPNRIHVATRTFQALRMAVNQELEALDALLSALPGLLKVGGRAAVISFHSLEDRKVKEAFRALEGRCTCPPGLPICVCQSLGNFSVVTKKAVSASEEEVEVNPRSRSAHLRVVEKVR</sequence>
<keyword evidence="2 6" id="KW-0698">rRNA processing</keyword>
<organism evidence="7 8">
    <name type="scientific">Myxococcus fulvus</name>
    <dbReference type="NCBI Taxonomy" id="33"/>
    <lineage>
        <taxon>Bacteria</taxon>
        <taxon>Pseudomonadati</taxon>
        <taxon>Myxococcota</taxon>
        <taxon>Myxococcia</taxon>
        <taxon>Myxococcales</taxon>
        <taxon>Cystobacterineae</taxon>
        <taxon>Myxococcaceae</taxon>
        <taxon>Myxococcus</taxon>
    </lineage>
</organism>
<dbReference type="GO" id="GO:0071424">
    <property type="term" value="F:rRNA (cytosine-N4-)-methyltransferase activity"/>
    <property type="evidence" value="ECO:0007669"/>
    <property type="project" value="UniProtKB-UniRule"/>
</dbReference>
<dbReference type="InterPro" id="IPR029063">
    <property type="entry name" value="SAM-dependent_MTases_sf"/>
</dbReference>
<evidence type="ECO:0000256" key="5">
    <source>
        <dbReference type="ARBA" id="ARBA00022691"/>
    </source>
</evidence>
<dbReference type="SUPFAM" id="SSF81799">
    <property type="entry name" value="Putative methyltransferase TM0872, insert domain"/>
    <property type="match status" value="1"/>
</dbReference>
<evidence type="ECO:0000313" key="7">
    <source>
        <dbReference type="EMBL" id="GEN06607.1"/>
    </source>
</evidence>
<dbReference type="InterPro" id="IPR002903">
    <property type="entry name" value="RsmH"/>
</dbReference>
<evidence type="ECO:0000256" key="6">
    <source>
        <dbReference type="HAMAP-Rule" id="MF_01007"/>
    </source>
</evidence>
<keyword evidence="3 6" id="KW-0489">Methyltransferase</keyword>
<keyword evidence="4 6" id="KW-0808">Transferase</keyword>
<comment type="similarity">
    <text evidence="1 6">Belongs to the methyltransferase superfamily. RsmH family.</text>
</comment>
<comment type="catalytic activity">
    <reaction evidence="6">
        <text>cytidine(1402) in 16S rRNA + S-adenosyl-L-methionine = N(4)-methylcytidine(1402) in 16S rRNA + S-adenosyl-L-homocysteine + H(+)</text>
        <dbReference type="Rhea" id="RHEA:42928"/>
        <dbReference type="Rhea" id="RHEA-COMP:10286"/>
        <dbReference type="Rhea" id="RHEA-COMP:10287"/>
        <dbReference type="ChEBI" id="CHEBI:15378"/>
        <dbReference type="ChEBI" id="CHEBI:57856"/>
        <dbReference type="ChEBI" id="CHEBI:59789"/>
        <dbReference type="ChEBI" id="CHEBI:74506"/>
        <dbReference type="ChEBI" id="CHEBI:82748"/>
        <dbReference type="EC" id="2.1.1.199"/>
    </reaction>
</comment>
<keyword evidence="6" id="KW-0963">Cytoplasm</keyword>
<dbReference type="EMBL" id="BJXR01000016">
    <property type="protein sequence ID" value="GEN06607.1"/>
    <property type="molecule type" value="Genomic_DNA"/>
</dbReference>
<dbReference type="GO" id="GO:0070475">
    <property type="term" value="P:rRNA base methylation"/>
    <property type="evidence" value="ECO:0007669"/>
    <property type="project" value="UniProtKB-UniRule"/>
</dbReference>
<evidence type="ECO:0000256" key="3">
    <source>
        <dbReference type="ARBA" id="ARBA00022603"/>
    </source>
</evidence>
<name>A0A511SYF1_MYXFU</name>
<dbReference type="AlphaFoldDB" id="A0A511SYF1"/>
<evidence type="ECO:0000256" key="1">
    <source>
        <dbReference type="ARBA" id="ARBA00010396"/>
    </source>
</evidence>
<dbReference type="Pfam" id="PF01795">
    <property type="entry name" value="Methyltransf_5"/>
    <property type="match status" value="1"/>
</dbReference>
<keyword evidence="5 6" id="KW-0949">S-adenosyl-L-methionine</keyword>
<proteinExistence type="inferred from homology"/>
<dbReference type="InterPro" id="IPR023397">
    <property type="entry name" value="SAM-dep_MeTrfase_MraW_recog"/>
</dbReference>
<dbReference type="STRING" id="1334629.MFUL124B02_32690"/>
<feature type="binding site" evidence="6">
    <location>
        <position position="81"/>
    </location>
    <ligand>
        <name>S-adenosyl-L-methionine</name>
        <dbReference type="ChEBI" id="CHEBI:59789"/>
    </ligand>
</feature>
<dbReference type="Gene3D" id="3.40.50.150">
    <property type="entry name" value="Vaccinia Virus protein VP39"/>
    <property type="match status" value="1"/>
</dbReference>
<accession>A0A511SYF1</accession>
<dbReference type="Proteomes" id="UP000321514">
    <property type="component" value="Unassembled WGS sequence"/>
</dbReference>
<evidence type="ECO:0000256" key="2">
    <source>
        <dbReference type="ARBA" id="ARBA00022552"/>
    </source>
</evidence>
<reference evidence="7 8" key="1">
    <citation type="submission" date="2019-07" db="EMBL/GenBank/DDBJ databases">
        <title>Whole genome shotgun sequence of Myxococcus fulvus NBRC 100333.</title>
        <authorList>
            <person name="Hosoyama A."/>
            <person name="Uohara A."/>
            <person name="Ohji S."/>
            <person name="Ichikawa N."/>
        </authorList>
    </citation>
    <scope>NUCLEOTIDE SEQUENCE [LARGE SCALE GENOMIC DNA]</scope>
    <source>
        <strain evidence="7 8">NBRC 100333</strain>
    </source>
</reference>
<dbReference type="GO" id="GO:0005737">
    <property type="term" value="C:cytoplasm"/>
    <property type="evidence" value="ECO:0007669"/>
    <property type="project" value="UniProtKB-SubCell"/>
</dbReference>
<gene>
    <name evidence="6 7" type="primary">rsmH</name>
    <name evidence="7" type="ORF">MFU01_16440</name>
</gene>
<protein>
    <recommendedName>
        <fullName evidence="6">Ribosomal RNA small subunit methyltransferase H</fullName>
        <ecNumber evidence="6">2.1.1.199</ecNumber>
    </recommendedName>
    <alternativeName>
        <fullName evidence="6">16S rRNA m(4)C1402 methyltransferase</fullName>
    </alternativeName>
    <alternativeName>
        <fullName evidence="6">rRNA (cytosine-N(4)-)-methyltransferase RsmH</fullName>
    </alternativeName>
</protein>
<dbReference type="EC" id="2.1.1.199" evidence="6"/>
<feature type="binding site" evidence="6">
    <location>
        <position position="107"/>
    </location>
    <ligand>
        <name>S-adenosyl-L-methionine</name>
        <dbReference type="ChEBI" id="CHEBI:59789"/>
    </ligand>
</feature>
<comment type="function">
    <text evidence="6">Specifically methylates the N4 position of cytidine in position 1402 (C1402) of 16S rRNA.</text>
</comment>
<evidence type="ECO:0000313" key="8">
    <source>
        <dbReference type="Proteomes" id="UP000321514"/>
    </source>
</evidence>
<dbReference type="PANTHER" id="PTHR11265:SF0">
    <property type="entry name" value="12S RRNA N4-METHYLCYTIDINE METHYLTRANSFERASE"/>
    <property type="match status" value="1"/>
</dbReference>
<feature type="binding site" evidence="6">
    <location>
        <position position="55"/>
    </location>
    <ligand>
        <name>S-adenosyl-L-methionine</name>
        <dbReference type="ChEBI" id="CHEBI:59789"/>
    </ligand>
</feature>
<dbReference type="NCBIfam" id="TIGR00006">
    <property type="entry name" value="16S rRNA (cytosine(1402)-N(4))-methyltransferase RsmH"/>
    <property type="match status" value="1"/>
</dbReference>
<dbReference type="PANTHER" id="PTHR11265">
    <property type="entry name" value="S-ADENOSYL-METHYLTRANSFERASE MRAW"/>
    <property type="match status" value="1"/>
</dbReference>
<comment type="caution">
    <text evidence="7">The sequence shown here is derived from an EMBL/GenBank/DDBJ whole genome shotgun (WGS) entry which is preliminary data.</text>
</comment>